<reference evidence="2" key="1">
    <citation type="submission" date="2017-02" db="EMBL/GenBank/DDBJ databases">
        <title>Comparative genomics and description of representatives of a novel lineage of planctomycetes thriving in anoxic sediments.</title>
        <authorList>
            <person name="Spring S."/>
            <person name="Bunk B."/>
            <person name="Sproer C."/>
        </authorList>
    </citation>
    <scope>NUCLEOTIDE SEQUENCE [LARGE SCALE GENOMIC DNA]</scope>
    <source>
        <strain evidence="2">ST-NAGAB-D1</strain>
    </source>
</reference>
<organism evidence="1 2">
    <name type="scientific">Anaerohalosphaera lusitana</name>
    <dbReference type="NCBI Taxonomy" id="1936003"/>
    <lineage>
        <taxon>Bacteria</taxon>
        <taxon>Pseudomonadati</taxon>
        <taxon>Planctomycetota</taxon>
        <taxon>Phycisphaerae</taxon>
        <taxon>Sedimentisphaerales</taxon>
        <taxon>Anaerohalosphaeraceae</taxon>
        <taxon>Anaerohalosphaera</taxon>
    </lineage>
</organism>
<dbReference type="InterPro" id="IPR025293">
    <property type="entry name" value="YfiR/HmsC-like"/>
</dbReference>
<protein>
    <recommendedName>
        <fullName evidence="3">YfiR family protein</fullName>
    </recommendedName>
</protein>
<dbReference type="Proteomes" id="UP000189674">
    <property type="component" value="Chromosome"/>
</dbReference>
<dbReference type="AlphaFoldDB" id="A0A1U9NH74"/>
<dbReference type="Pfam" id="PF13689">
    <property type="entry name" value="DUF4154"/>
    <property type="match status" value="1"/>
</dbReference>
<sequence>MIEFVKNPIRFITKWRCHVMGLLRSFLTALIFLGIGCGLAVSAAPLPNAFQTEANSEVSREYKLKAAFIYNFTKFITWPDKAFQDGTSSTGRQKDAPIVIGIIGKSPFGDAFKPITEKKVRGREVKILQIKGPSQLLRNRSNPNHEQINNCIKSEIEKIKKCEVLFIAPSEHKYVGRILKNTAEMHLLTISDFPGFADKGGMINFVKSGRKVRFEVNLAVAKKHKLKISSKLLSLAVRVIQDEPDEKAASPADKPGRDY</sequence>
<evidence type="ECO:0008006" key="3">
    <source>
        <dbReference type="Google" id="ProtNLM"/>
    </source>
</evidence>
<gene>
    <name evidence="1" type="ORF">STSP2_00426</name>
</gene>
<dbReference type="EMBL" id="CP019791">
    <property type="protein sequence ID" value="AQT67283.1"/>
    <property type="molecule type" value="Genomic_DNA"/>
</dbReference>
<accession>A0A1U9NH74</accession>
<proteinExistence type="predicted"/>
<dbReference type="KEGG" id="alus:STSP2_00426"/>
<dbReference type="STRING" id="1936003.STSP2_00426"/>
<evidence type="ECO:0000313" key="2">
    <source>
        <dbReference type="Proteomes" id="UP000189674"/>
    </source>
</evidence>
<name>A0A1U9NH74_9BACT</name>
<evidence type="ECO:0000313" key="1">
    <source>
        <dbReference type="EMBL" id="AQT67283.1"/>
    </source>
</evidence>
<keyword evidence="2" id="KW-1185">Reference proteome</keyword>